<keyword evidence="4" id="KW-1185">Reference proteome</keyword>
<evidence type="ECO:0000313" key="4">
    <source>
        <dbReference type="Proteomes" id="UP000572635"/>
    </source>
</evidence>
<dbReference type="Gene3D" id="3.40.710.10">
    <property type="entry name" value="DD-peptidase/beta-lactamase superfamily"/>
    <property type="match status" value="1"/>
</dbReference>
<feature type="domain" description="Beta-lactamase-related" evidence="2">
    <location>
        <begin position="33"/>
        <end position="389"/>
    </location>
</feature>
<evidence type="ECO:0000313" key="3">
    <source>
        <dbReference type="EMBL" id="MBB5435105.1"/>
    </source>
</evidence>
<reference evidence="3 4" key="1">
    <citation type="submission" date="2020-08" db="EMBL/GenBank/DDBJ databases">
        <title>Sequencing the genomes of 1000 actinobacteria strains.</title>
        <authorList>
            <person name="Klenk H.-P."/>
        </authorList>
    </citation>
    <scope>NUCLEOTIDE SEQUENCE [LARGE SCALE GENOMIC DNA]</scope>
    <source>
        <strain evidence="3 4">DSM 44551</strain>
    </source>
</reference>
<comment type="caution">
    <text evidence="3">The sequence shown here is derived from an EMBL/GenBank/DDBJ whole genome shotgun (WGS) entry which is preliminary data.</text>
</comment>
<feature type="region of interest" description="Disordered" evidence="1">
    <location>
        <begin position="223"/>
        <end position="253"/>
    </location>
</feature>
<evidence type="ECO:0000256" key="1">
    <source>
        <dbReference type="SAM" id="MobiDB-lite"/>
    </source>
</evidence>
<dbReference type="SUPFAM" id="SSF56601">
    <property type="entry name" value="beta-lactamase/transpeptidase-like"/>
    <property type="match status" value="1"/>
</dbReference>
<accession>A0A7W8QSG6</accession>
<dbReference type="PANTHER" id="PTHR43319:SF3">
    <property type="entry name" value="BETA-LACTAMASE-RELATED DOMAIN-CONTAINING PROTEIN"/>
    <property type="match status" value="1"/>
</dbReference>
<dbReference type="InterPro" id="IPR052907">
    <property type="entry name" value="Beta-lactamase/esterase"/>
</dbReference>
<organism evidence="3 4">
    <name type="scientific">Nocardiopsis composta</name>
    <dbReference type="NCBI Taxonomy" id="157465"/>
    <lineage>
        <taxon>Bacteria</taxon>
        <taxon>Bacillati</taxon>
        <taxon>Actinomycetota</taxon>
        <taxon>Actinomycetes</taxon>
        <taxon>Streptosporangiales</taxon>
        <taxon>Nocardiopsidaceae</taxon>
        <taxon>Nocardiopsis</taxon>
    </lineage>
</organism>
<name>A0A7W8QSG6_9ACTN</name>
<dbReference type="InterPro" id="IPR012338">
    <property type="entry name" value="Beta-lactam/transpept-like"/>
</dbReference>
<gene>
    <name evidence="3" type="ORF">HDA36_005189</name>
</gene>
<dbReference type="AlphaFoldDB" id="A0A7W8QSG6"/>
<dbReference type="InterPro" id="IPR001466">
    <property type="entry name" value="Beta-lactam-related"/>
</dbReference>
<dbReference type="RefSeq" id="WP_312893818.1">
    <property type="nucleotide sequence ID" value="NZ_BAAAJD010000008.1"/>
</dbReference>
<dbReference type="Pfam" id="PF00144">
    <property type="entry name" value="Beta-lactamase"/>
    <property type="match status" value="1"/>
</dbReference>
<protein>
    <submittedName>
        <fullName evidence="3">CubicO group peptidase (Beta-lactamase class C family)</fullName>
    </submittedName>
</protein>
<dbReference type="EMBL" id="JACHDB010000001">
    <property type="protein sequence ID" value="MBB5435105.1"/>
    <property type="molecule type" value="Genomic_DNA"/>
</dbReference>
<proteinExistence type="predicted"/>
<evidence type="ECO:0000259" key="2">
    <source>
        <dbReference type="Pfam" id="PF00144"/>
    </source>
</evidence>
<dbReference type="Proteomes" id="UP000572635">
    <property type="component" value="Unassembled WGS sequence"/>
</dbReference>
<dbReference type="PANTHER" id="PTHR43319">
    <property type="entry name" value="BETA-LACTAMASE-RELATED"/>
    <property type="match status" value="1"/>
</dbReference>
<sequence length="409" mass="42418">MRSAAQGGEAVPEGAAEVQGTCAPEFSRVRKVFENNFARGLETGAAITVHIGDEKVVELWGGLADHRTGRRWERDTPCFAFSCTKALTAAAALRTAERGGHDLGAPVASWWPGFDAAGKAGVTGEHLLSHQAGLPAFARPVAAEEAADPAAMAELLAGQAPEWEPGTAHGYHTFTYGWLAGEIVRRLDGRTVGGYVADEIAGPLGLDLWVGAPDPVLDRTARLTSSKADADRGGAAAGAPPAGDDPLSRMKRAAQDPESLFSRSFAQPDVSGVPGRFNNRGVLAAGWPAAGVVATATGLAGFYRDLLAGRVIAPETLHDAVRPRVGGPDRVLVLESAFGLGFMRPSLTFAVPRAARQGAFGHTGSGGSIGLADVDHGISLGYVVNGLGAQLSGGMRSMRLVKAVYDSLR</sequence>
<feature type="compositionally biased region" description="Low complexity" evidence="1">
    <location>
        <begin position="233"/>
        <end position="245"/>
    </location>
</feature>